<sequence>MRKLPTAVMFVVLPTWLCECEVKEVKLFFFGFISSWLISVVIVAIVPVSWTAVDCRCCRCKLLVSPRTTTTPHKCCEILVLQKNTKIFGQNEVQNHNTRVIVMSILNKTK</sequence>
<keyword evidence="2" id="KW-0732">Signal</keyword>
<keyword evidence="1" id="KW-0472">Membrane</keyword>
<accession>A0A811V4B6</accession>
<comment type="caution">
    <text evidence="3">The sequence shown here is derived from an EMBL/GenBank/DDBJ whole genome shotgun (WGS) entry which is preliminary data.</text>
</comment>
<keyword evidence="1" id="KW-0812">Transmembrane</keyword>
<keyword evidence="4" id="KW-1185">Reference proteome</keyword>
<reference evidence="3" key="1">
    <citation type="submission" date="2020-11" db="EMBL/GenBank/DDBJ databases">
        <authorList>
            <person name="Whitehead M."/>
        </authorList>
    </citation>
    <scope>NUCLEOTIDE SEQUENCE</scope>
    <source>
        <strain evidence="3">EGII</strain>
    </source>
</reference>
<evidence type="ECO:0000313" key="4">
    <source>
        <dbReference type="Proteomes" id="UP000606786"/>
    </source>
</evidence>
<protein>
    <submittedName>
        <fullName evidence="3">(Mediterranean fruit fly) hypothetical protein</fullName>
    </submittedName>
</protein>
<feature type="transmembrane region" description="Helical" evidence="1">
    <location>
        <begin position="30"/>
        <end position="53"/>
    </location>
</feature>
<keyword evidence="1" id="KW-1133">Transmembrane helix</keyword>
<feature type="signal peptide" evidence="2">
    <location>
        <begin position="1"/>
        <end position="20"/>
    </location>
</feature>
<name>A0A811V4B6_CERCA</name>
<organism evidence="3 4">
    <name type="scientific">Ceratitis capitata</name>
    <name type="common">Mediterranean fruit fly</name>
    <name type="synonym">Tephritis capitata</name>
    <dbReference type="NCBI Taxonomy" id="7213"/>
    <lineage>
        <taxon>Eukaryota</taxon>
        <taxon>Metazoa</taxon>
        <taxon>Ecdysozoa</taxon>
        <taxon>Arthropoda</taxon>
        <taxon>Hexapoda</taxon>
        <taxon>Insecta</taxon>
        <taxon>Pterygota</taxon>
        <taxon>Neoptera</taxon>
        <taxon>Endopterygota</taxon>
        <taxon>Diptera</taxon>
        <taxon>Brachycera</taxon>
        <taxon>Muscomorpha</taxon>
        <taxon>Tephritoidea</taxon>
        <taxon>Tephritidae</taxon>
        <taxon>Ceratitis</taxon>
        <taxon>Ceratitis</taxon>
    </lineage>
</organism>
<evidence type="ECO:0000256" key="2">
    <source>
        <dbReference type="SAM" id="SignalP"/>
    </source>
</evidence>
<evidence type="ECO:0000256" key="1">
    <source>
        <dbReference type="SAM" id="Phobius"/>
    </source>
</evidence>
<feature type="chain" id="PRO_5032639868" evidence="2">
    <location>
        <begin position="21"/>
        <end position="110"/>
    </location>
</feature>
<dbReference type="Proteomes" id="UP000606786">
    <property type="component" value="Unassembled WGS sequence"/>
</dbReference>
<proteinExistence type="predicted"/>
<dbReference type="AlphaFoldDB" id="A0A811V4B6"/>
<dbReference type="EMBL" id="CAJHJT010000034">
    <property type="protein sequence ID" value="CAD7005215.1"/>
    <property type="molecule type" value="Genomic_DNA"/>
</dbReference>
<evidence type="ECO:0000313" key="3">
    <source>
        <dbReference type="EMBL" id="CAD7005215.1"/>
    </source>
</evidence>
<gene>
    <name evidence="3" type="ORF">CCAP1982_LOCUS13575</name>
</gene>